<dbReference type="PROSITE" id="PS50082">
    <property type="entry name" value="WD_REPEATS_2"/>
    <property type="match status" value="1"/>
</dbReference>
<evidence type="ECO:0000313" key="4">
    <source>
        <dbReference type="Proteomes" id="UP001497444"/>
    </source>
</evidence>
<dbReference type="Pfam" id="PF12234">
    <property type="entry name" value="Rav1p_C"/>
    <property type="match status" value="1"/>
</dbReference>
<dbReference type="Gene3D" id="2.130.10.10">
    <property type="entry name" value="YVTN repeat-like/Quinoprotein amine dehydrogenase"/>
    <property type="match status" value="3"/>
</dbReference>
<organism evidence="3 4">
    <name type="scientific">Sphagnum jensenii</name>
    <dbReference type="NCBI Taxonomy" id="128206"/>
    <lineage>
        <taxon>Eukaryota</taxon>
        <taxon>Viridiplantae</taxon>
        <taxon>Streptophyta</taxon>
        <taxon>Embryophyta</taxon>
        <taxon>Bryophyta</taxon>
        <taxon>Sphagnophytina</taxon>
        <taxon>Sphagnopsida</taxon>
        <taxon>Sphagnales</taxon>
        <taxon>Sphagnaceae</taxon>
        <taxon>Sphagnum</taxon>
    </lineage>
</organism>
<dbReference type="InterPro" id="IPR015943">
    <property type="entry name" value="WD40/YVTN_repeat-like_dom_sf"/>
</dbReference>
<feature type="domain" description="RAVE complex protein Rav1 C-terminal" evidence="2">
    <location>
        <begin position="839"/>
        <end position="1501"/>
    </location>
</feature>
<reference evidence="3" key="1">
    <citation type="submission" date="2024-02" db="EMBL/GenBank/DDBJ databases">
        <authorList>
            <consortium name="ELIXIR-Norway"/>
            <consortium name="Elixir Norway"/>
        </authorList>
    </citation>
    <scope>NUCLEOTIDE SEQUENCE</scope>
</reference>
<protein>
    <recommendedName>
        <fullName evidence="2">RAVE complex protein Rav1 C-terminal domain-containing protein</fullName>
    </recommendedName>
</protein>
<accession>A0ABP0VY97</accession>
<dbReference type="PROSITE" id="PS50294">
    <property type="entry name" value="WD_REPEATS_REGION"/>
    <property type="match status" value="1"/>
</dbReference>
<dbReference type="InterPro" id="IPR001680">
    <property type="entry name" value="WD40_rpt"/>
</dbReference>
<dbReference type="EMBL" id="OZ020107">
    <property type="protein sequence ID" value="CAK9259479.1"/>
    <property type="molecule type" value="Genomic_DNA"/>
</dbReference>
<proteinExistence type="predicted"/>
<keyword evidence="4" id="KW-1185">Reference proteome</keyword>
<dbReference type="InterPro" id="IPR022033">
    <property type="entry name" value="Rav1p_C"/>
</dbReference>
<feature type="repeat" description="WD" evidence="1">
    <location>
        <begin position="2533"/>
        <end position="2574"/>
    </location>
</feature>
<dbReference type="SUPFAM" id="SSF50978">
    <property type="entry name" value="WD40 repeat-like"/>
    <property type="match status" value="3"/>
</dbReference>
<gene>
    <name evidence="3" type="ORF">CSSPJE1EN1_LOCUS4957</name>
</gene>
<evidence type="ECO:0000313" key="3">
    <source>
        <dbReference type="EMBL" id="CAK9259479.1"/>
    </source>
</evidence>
<sequence>MEPQQVPLVELSIHQHITSAVPAGGPQAASWLPSFAGASWLAYGASSTVVITTALSPSNPQEAAASRFFQQVLETGVQHDEREPVICVSWAPANGPSVGHLAATAGSRAHLFSPTTFSSSSATTHSAPESLEIPLAWEKSHVLEQKFKVLACSWTDSGDGLLLGGTKVAMWAQRRDSWHCLWEAQSSVPQALVSASWASNSLVATADEELELETGDRFLGPSRKEAGGKKMVKGKVAVWWWVEGNEAEEIELIHPRPVTLVQWRPSKGQHSSDELHHFRPVLLTSCRDGTIRLWLEIDSRRNTTSTRSHADRGDGRHMKPAFFVSAVIEVNRCLSGMLGQDVFVTWASETRPEGGISGLMAPDVHRQSSSNGSIKACEVATCEWLVGVGPRGVVSLWSLHCLDDTSPPRCPRVTLWQQGADLLLSLPSLPYADTPPTGPLALKAIVQRPEGTLGMPPSSLDLFEAFPGGLFRWSRLWPPVSAIGTGSVVKTGIVNASPAAVHPKTVSKSTWGVSSDVIFLGSHLGDVIQAVVHPSDSLGLAASLDTQGVVLLWDSAGYSRPQVSVTNVNLPVWKLVGRLDTHIVPRALNFNLIAWAPILLPGDKAVLVMVHSQRIDCYLICKNSLKGKSGFISDHLLSLQGLGLGFRDGHELEGICAVPVPMVEGQQPDNSGSKFLVLGVGGGGSILASWIVELQVMMGSAGTKGVSLLESSNHLETTVVERIEIQDSTGHTSADFLDSEPDHLQKLGFTLYTGIASQNARIYTREYFIGSISLASQQHVKCIASAVGTLFPLEMPQSSSHPYDVLIGCGDGTIQLYKARSFKDTASLSGSQEDRPIFWQCVGSIKAHLGPVSKVASSGSGGKFASASNIEGCIVKIWDAESYIANIKFGLEVQISVPGQVTALSWLDVGNGMPLLGVATDGGFRIFIQRNCSSGDKCTTRSSNWVCLASSTLHVTSFLWDTQGSPIVVSRGNLLALSLWVSATSQRNHQMMDLKLTTKSGLMSSVNGGASSNGVVARELPRLRMQEPCTILEAAELFTYPLPDYHPTAIVWSLFKGNKIRARVVIRHLAHHLVAKLATPSIPGDESSAALVPVQAHTFQTSAPPHLSLRDLLEVEGALTTQANTDHSPVSTFSLSEKVSDYSLSDFSDKYSFLNSTSWLDEFAQPTEAIPTKSQCQESIRTGGAEGLSLPEFDAIKQILEQCPKIDGLSGMEQNDLLAAVDLLAEVDGLGNVADRKGLDQAGQRFWLAYRYTCLCATRAGGTKSDVANTVVESKAMAWALQSDTKETLLDICASQQATWPALRALGVGFWFTDATPLRRKMEQVARAQYLVNKDPKESALLYVALERRSLLAGLLKISKDERDKALVNFLARDFKDEKHQAAALKNAYVLMGKHRHELAAAFFLLGGDANSAVSVCTKNLGDPQLGLVVCRLIEGSDGPLGHNLITRHILPAAKRTGDYWLASLSQWLLGRGVETMQEVINSEFSTETTGDVQQQQPLSKIDTNHVGWTSRLDPDVGDYCILLASKPRVRVGTNGAESSSIVTCATMRAVLALKRCGLPLQALELLMASSGGIPSLLRNSINHDDKEILPTQNSSMTKLDVQASGFLSSEHDNDLHDNWVNPDVLANIQEALRQALAVHCISQLLEEHPQWASCTSYLQHPETNGLIELQSASEPGRSSTNMSDLRSTMFEESDKKIVDGLQVLGKTFSINVGAIAAGLVTWTQNHRRIFLLCRLIEAYYAHLKAPEQDFQLFPKLGVVVPLWSNLLRAAWKDAPCVLSRVVLACSGGSGAPNGRGMNNMQQGSVLPWVQIRELVRYAQDIQMLAHGIQGDPISNEGTSSHGAPHFLMGKEDSRQKVERSLVLLGFLFCVAAAWLGQNAEALLVLLTPIITDSSHTPQVPANFMAWFEADAGVGDTIHTVSDTFGDAKAVRIPENDVWRVLGVCIWVHLLTYNQKQLEDFGIELLSSISCISKGLHRQLAVHLQHLLNREPKSSPVVSWLWGKLMDPTSKETTSATTSETVLAMTTSASGGVGLVRSSATDRERQLQQMPPVLYPDVILGTRDDRYLQELWKLLVVREKVRSALELEGVNGPQPLGGRKMEVTGWRTMSQQFASPSRIGETSVKKFSTEKITGNPVRDPSVAQQSIPFAPPQDGAQSMETSPPQFQMPEVVLHLNGELIEALCVNSCNSDQLVLASNRKGLVYLDLSSHVTYTESQDNLWAQADWPRNGWAGAISTPVSTLVTPGIGLGSRKGSGIGLGGAAVGLGALPKGGKEIGQGAVAFGMPGYGGMGAWGGWEDWEDVDGCVDPLATVENVSTRALAAHPLRPLFLVGSNNTHIYLWEFGKPSAMATYGVLPAANVPPPYVLASVASVRFDWCGHRFVTAALDGTVCTWQLEVGGRSNVRPTESRLCFGNHASDASFLGGSGGLVAATGMSPTGDNLVLWDTLAPTHSSRASATCHEGGARCLSVFDVMVGGGSSSPWIVTGGKGGDVMVHDFRYIATGRGKKPKPASGLDVEPQPTTASSSLFWSLPKAHSGHVTKVTAVPGTSLFFTGSKDGDVKLWDVSKATMLGQWHKVHDRHTFLQHNARGFGAFVQAAVTDVQPVTNGFLTCGGDGIVKLFRHQY</sequence>
<evidence type="ECO:0000259" key="2">
    <source>
        <dbReference type="Pfam" id="PF12234"/>
    </source>
</evidence>
<dbReference type="InterPro" id="IPR036322">
    <property type="entry name" value="WD40_repeat_dom_sf"/>
</dbReference>
<name>A0ABP0VY97_9BRYO</name>
<dbReference type="Pfam" id="PF00400">
    <property type="entry name" value="WD40"/>
    <property type="match status" value="1"/>
</dbReference>
<dbReference type="SMART" id="SM00320">
    <property type="entry name" value="WD40"/>
    <property type="match status" value="9"/>
</dbReference>
<dbReference type="PANTHER" id="PTHR13950">
    <property type="entry name" value="RABCONNECTIN-RELATED"/>
    <property type="match status" value="1"/>
</dbReference>
<dbReference type="Proteomes" id="UP001497444">
    <property type="component" value="Chromosome 12"/>
</dbReference>
<evidence type="ECO:0000256" key="1">
    <source>
        <dbReference type="PROSITE-ProRule" id="PRU00221"/>
    </source>
</evidence>
<keyword evidence="1" id="KW-0853">WD repeat</keyword>
<dbReference type="InterPro" id="IPR052208">
    <property type="entry name" value="DmX-like/RAVE_component"/>
</dbReference>
<dbReference type="PANTHER" id="PTHR13950:SF9">
    <property type="entry name" value="RABCONNECTIN-3A"/>
    <property type="match status" value="1"/>
</dbReference>